<dbReference type="EMBL" id="BRYB01002403">
    <property type="protein sequence ID" value="GMI19064.1"/>
    <property type="molecule type" value="Genomic_DNA"/>
</dbReference>
<proteinExistence type="predicted"/>
<comment type="caution">
    <text evidence="3">The sequence shown here is derived from an EMBL/GenBank/DDBJ whole genome shotgun (WGS) entry which is preliminary data.</text>
</comment>
<keyword evidence="1" id="KW-0175">Coiled coil</keyword>
<reference evidence="3 4" key="1">
    <citation type="journal article" date="2023" name="Commun. Biol.">
        <title>Genome analysis of Parmales, the sister group of diatoms, reveals the evolutionary specialization of diatoms from phago-mixotrophs to photoautotrophs.</title>
        <authorList>
            <person name="Ban H."/>
            <person name="Sato S."/>
            <person name="Yoshikawa S."/>
            <person name="Yamada K."/>
            <person name="Nakamura Y."/>
            <person name="Ichinomiya M."/>
            <person name="Sato N."/>
            <person name="Blanc-Mathieu R."/>
            <person name="Endo H."/>
            <person name="Kuwata A."/>
            <person name="Ogata H."/>
        </authorList>
    </citation>
    <scope>NUCLEOTIDE SEQUENCE [LARGE SCALE GENOMIC DNA]</scope>
</reference>
<dbReference type="Pfam" id="PF07258">
    <property type="entry name" value="COMM_domain"/>
    <property type="match status" value="1"/>
</dbReference>
<keyword evidence="4" id="KW-1185">Reference proteome</keyword>
<feature type="domain" description="COMM" evidence="2">
    <location>
        <begin position="4"/>
        <end position="66"/>
    </location>
</feature>
<evidence type="ECO:0000259" key="2">
    <source>
        <dbReference type="Pfam" id="PF07258"/>
    </source>
</evidence>
<evidence type="ECO:0000313" key="3">
    <source>
        <dbReference type="EMBL" id="GMI19064.1"/>
    </source>
</evidence>
<evidence type="ECO:0000313" key="4">
    <source>
        <dbReference type="Proteomes" id="UP001165060"/>
    </source>
</evidence>
<dbReference type="InterPro" id="IPR017920">
    <property type="entry name" value="COMM"/>
</dbReference>
<sequence>MPVSSGNLQTFDYSLAVSTSSANTASTSTPHLRLKLSIAGADGKVRDEVVEMNRAELERLLAEMDKVEKRTLELSEGA</sequence>
<feature type="coiled-coil region" evidence="1">
    <location>
        <begin position="50"/>
        <end position="77"/>
    </location>
</feature>
<name>A0ABQ6M3W9_9STRA</name>
<gene>
    <name evidence="3" type="ORF">TeGR_g5766</name>
</gene>
<accession>A0ABQ6M3W9</accession>
<protein>
    <recommendedName>
        <fullName evidence="2">COMM domain-containing protein</fullName>
    </recommendedName>
</protein>
<organism evidence="3 4">
    <name type="scientific">Tetraparma gracilis</name>
    <dbReference type="NCBI Taxonomy" id="2962635"/>
    <lineage>
        <taxon>Eukaryota</taxon>
        <taxon>Sar</taxon>
        <taxon>Stramenopiles</taxon>
        <taxon>Ochrophyta</taxon>
        <taxon>Bolidophyceae</taxon>
        <taxon>Parmales</taxon>
        <taxon>Triparmaceae</taxon>
        <taxon>Tetraparma</taxon>
    </lineage>
</organism>
<dbReference type="Proteomes" id="UP001165060">
    <property type="component" value="Unassembled WGS sequence"/>
</dbReference>
<evidence type="ECO:0000256" key="1">
    <source>
        <dbReference type="SAM" id="Coils"/>
    </source>
</evidence>